<keyword evidence="6" id="KW-0406">Ion transport</keyword>
<dbReference type="Proteomes" id="UP001152087">
    <property type="component" value="Unassembled WGS sequence"/>
</dbReference>
<dbReference type="GO" id="GO:0016020">
    <property type="term" value="C:membrane"/>
    <property type="evidence" value="ECO:0007669"/>
    <property type="project" value="UniProtKB-SubCell"/>
</dbReference>
<evidence type="ECO:0000256" key="7">
    <source>
        <dbReference type="ARBA" id="ARBA00023136"/>
    </source>
</evidence>
<dbReference type="Gene3D" id="1.20.1510.10">
    <property type="entry name" value="Cation efflux protein transmembrane domain"/>
    <property type="match status" value="1"/>
</dbReference>
<feature type="region of interest" description="Disordered" evidence="8">
    <location>
        <begin position="144"/>
        <end position="180"/>
    </location>
</feature>
<evidence type="ECO:0000259" key="9">
    <source>
        <dbReference type="Pfam" id="PF01545"/>
    </source>
</evidence>
<evidence type="ECO:0000256" key="3">
    <source>
        <dbReference type="ARBA" id="ARBA00022448"/>
    </source>
</evidence>
<dbReference type="SUPFAM" id="SSF161111">
    <property type="entry name" value="Cation efflux protein transmembrane domain-like"/>
    <property type="match status" value="1"/>
</dbReference>
<evidence type="ECO:0000256" key="2">
    <source>
        <dbReference type="ARBA" id="ARBA00008873"/>
    </source>
</evidence>
<dbReference type="FunFam" id="3.30.70.1350:FF:000010">
    <property type="entry name" value="Cation efflux family protein, putative"/>
    <property type="match status" value="1"/>
</dbReference>
<dbReference type="InterPro" id="IPR036837">
    <property type="entry name" value="Cation_efflux_CTD_sf"/>
</dbReference>
<dbReference type="InterPro" id="IPR050291">
    <property type="entry name" value="CDF_Transporter"/>
</dbReference>
<comment type="similarity">
    <text evidence="2">Belongs to the cation diffusion facilitator (CDF) transporter (TC 2.A.4) family. SLC30A subfamily.</text>
</comment>
<feature type="compositionally biased region" description="Acidic residues" evidence="8">
    <location>
        <begin position="528"/>
        <end position="539"/>
    </location>
</feature>
<accession>A0A9W8RB43</accession>
<feature type="compositionally biased region" description="Basic and acidic residues" evidence="8">
    <location>
        <begin position="153"/>
        <end position="163"/>
    </location>
</feature>
<dbReference type="GO" id="GO:0005739">
    <property type="term" value="C:mitochondrion"/>
    <property type="evidence" value="ECO:0007669"/>
    <property type="project" value="UniProtKB-ARBA"/>
</dbReference>
<dbReference type="EMBL" id="JAOQAV010000008">
    <property type="protein sequence ID" value="KAJ4192193.1"/>
    <property type="molecule type" value="Genomic_DNA"/>
</dbReference>
<dbReference type="FunFam" id="1.20.1510.10:FF:000013">
    <property type="entry name" value="Cation efflux family protein"/>
    <property type="match status" value="1"/>
</dbReference>
<keyword evidence="5" id="KW-1133">Transmembrane helix</keyword>
<feature type="compositionally biased region" description="Basic and acidic residues" evidence="8">
    <location>
        <begin position="540"/>
        <end position="573"/>
    </location>
</feature>
<gene>
    <name evidence="10" type="primary">MMT2</name>
    <name evidence="10" type="ORF">NW755_004322</name>
</gene>
<feature type="region of interest" description="Disordered" evidence="8">
    <location>
        <begin position="513"/>
        <end position="579"/>
    </location>
</feature>
<evidence type="ECO:0000313" key="11">
    <source>
        <dbReference type="Proteomes" id="UP001152087"/>
    </source>
</evidence>
<dbReference type="AlphaFoldDB" id="A0A9W8RB43"/>
<dbReference type="InterPro" id="IPR027469">
    <property type="entry name" value="Cation_efflux_TMD_sf"/>
</dbReference>
<dbReference type="PANTHER" id="PTHR43840">
    <property type="entry name" value="MITOCHONDRIAL METAL TRANSPORTER 1-RELATED"/>
    <property type="match status" value="1"/>
</dbReference>
<evidence type="ECO:0000256" key="1">
    <source>
        <dbReference type="ARBA" id="ARBA00004141"/>
    </source>
</evidence>
<feature type="compositionally biased region" description="Basic residues" evidence="8">
    <location>
        <begin position="164"/>
        <end position="180"/>
    </location>
</feature>
<dbReference type="Gene3D" id="3.30.70.1350">
    <property type="entry name" value="Cation efflux protein, cytoplasmic domain"/>
    <property type="match status" value="1"/>
</dbReference>
<evidence type="ECO:0000256" key="4">
    <source>
        <dbReference type="ARBA" id="ARBA00022692"/>
    </source>
</evidence>
<evidence type="ECO:0000256" key="6">
    <source>
        <dbReference type="ARBA" id="ARBA00023065"/>
    </source>
</evidence>
<organism evidence="10 11">
    <name type="scientific">Fusarium falciforme</name>
    <dbReference type="NCBI Taxonomy" id="195108"/>
    <lineage>
        <taxon>Eukaryota</taxon>
        <taxon>Fungi</taxon>
        <taxon>Dikarya</taxon>
        <taxon>Ascomycota</taxon>
        <taxon>Pezizomycotina</taxon>
        <taxon>Sordariomycetes</taxon>
        <taxon>Hypocreomycetidae</taxon>
        <taxon>Hypocreales</taxon>
        <taxon>Nectriaceae</taxon>
        <taxon>Fusarium</taxon>
        <taxon>Fusarium solani species complex</taxon>
    </lineage>
</organism>
<dbReference type="GO" id="GO:0030003">
    <property type="term" value="P:intracellular monoatomic cation homeostasis"/>
    <property type="evidence" value="ECO:0007669"/>
    <property type="project" value="UniProtKB-ARBA"/>
</dbReference>
<dbReference type="InterPro" id="IPR058533">
    <property type="entry name" value="Cation_efflux_TM"/>
</dbReference>
<reference evidence="10" key="1">
    <citation type="submission" date="2022-09" db="EMBL/GenBank/DDBJ databases">
        <title>Fusarium specimens isolated from Avocado Roots.</title>
        <authorList>
            <person name="Stajich J."/>
            <person name="Roper C."/>
            <person name="Heimlech-Rivalta G."/>
        </authorList>
    </citation>
    <scope>NUCLEOTIDE SEQUENCE</scope>
    <source>
        <strain evidence="10">A02</strain>
    </source>
</reference>
<feature type="domain" description="Cation efflux protein transmembrane" evidence="9">
    <location>
        <begin position="202"/>
        <end position="407"/>
    </location>
</feature>
<keyword evidence="7" id="KW-0472">Membrane</keyword>
<keyword evidence="4" id="KW-0812">Transmembrane</keyword>
<name>A0A9W8RB43_9HYPO</name>
<proteinExistence type="inferred from homology"/>
<dbReference type="PANTHER" id="PTHR43840:SF15">
    <property type="entry name" value="MITOCHONDRIAL METAL TRANSPORTER 1-RELATED"/>
    <property type="match status" value="1"/>
</dbReference>
<dbReference type="Pfam" id="PF01545">
    <property type="entry name" value="Cation_efflux"/>
    <property type="match status" value="1"/>
</dbReference>
<dbReference type="GO" id="GO:0008324">
    <property type="term" value="F:monoatomic cation transmembrane transporter activity"/>
    <property type="evidence" value="ECO:0007669"/>
    <property type="project" value="InterPro"/>
</dbReference>
<dbReference type="NCBIfam" id="TIGR01297">
    <property type="entry name" value="CDF"/>
    <property type="match status" value="1"/>
</dbReference>
<protein>
    <submittedName>
        <fullName evidence="10">Mitochondrial metal transporter</fullName>
    </submittedName>
</protein>
<comment type="caution">
    <text evidence="10">The sequence shown here is derived from an EMBL/GenBank/DDBJ whole genome shotgun (WGS) entry which is preliminary data.</text>
</comment>
<evidence type="ECO:0000256" key="5">
    <source>
        <dbReference type="ARBA" id="ARBA00022989"/>
    </source>
</evidence>
<keyword evidence="11" id="KW-1185">Reference proteome</keyword>
<dbReference type="InterPro" id="IPR002524">
    <property type="entry name" value="Cation_efflux"/>
</dbReference>
<keyword evidence="3" id="KW-0813">Transport</keyword>
<evidence type="ECO:0000256" key="8">
    <source>
        <dbReference type="SAM" id="MobiDB-lite"/>
    </source>
</evidence>
<comment type="subcellular location">
    <subcellularLocation>
        <location evidence="1">Membrane</location>
        <topology evidence="1">Multi-pass membrane protein</topology>
    </subcellularLocation>
</comment>
<evidence type="ECO:0000313" key="10">
    <source>
        <dbReference type="EMBL" id="KAJ4192193.1"/>
    </source>
</evidence>
<sequence>MSLQQAGRPAGVALCLSGVTSASATAAPAAQSPIPAPAQARGFSPWRTGHPNVPRHGRGQMILLRTHTPHVACLRLRALQSASIVAALSSCAYLAASSKLTFNHVSNSNTTPSAAARYSTNSLPHLSLLRSKLRSLPTLVAASAPQMRSHTGPGHEDGHDHGHSHGHGHGHSHGIMGHHHHHDNAYLTSANKDDPGVRITRIGLLSNLGMAIAKFAGGWAFNSKAMTADAWHSITDLASDVLTLATVTWSLKPPSDRFPMGFGKVESLGSLGVSSMLLAGGLYMGWDSGISLYGHFYPDAAQGIMEHVGHGHSHSHGAAALGIPSMHAAWLAAGTIFIKEWLYHATMKVARERKSSVLASNAIHHRVDSLTGFVTLAAIMGANAVENAAWLDPVGGLLISFMVIHAGCGNTIAAFCELADQGIDDEVKSSVSKHARKALAGVGEGHEVELREVSGIKSGQNYLVDLEMAVPGAWSVDTTKQVEDAVRTQVGGKVRGVRRVRIRFAPKEAPIKAKFDDFIPGTVNPPPEGDESSDETDGGESDHDHDHGDHKPNGHDIKTNGNHERVQDHDHGLRNRNKH</sequence>
<dbReference type="GO" id="GO:0098771">
    <property type="term" value="P:inorganic ion homeostasis"/>
    <property type="evidence" value="ECO:0007669"/>
    <property type="project" value="UniProtKB-ARBA"/>
</dbReference>